<dbReference type="Gene3D" id="3.40.50.450">
    <property type="match status" value="1"/>
</dbReference>
<dbReference type="SUPFAM" id="SSF102405">
    <property type="entry name" value="MCP/YpsA-like"/>
    <property type="match status" value="1"/>
</dbReference>
<reference evidence="1 2" key="1">
    <citation type="journal article" date="2015" name="Microbiome">
        <title>Genomic resolution of linkages in carbon, nitrogen, and sulfur cycling among widespread estuary sediment bacteria.</title>
        <authorList>
            <person name="Baker B.J."/>
            <person name="Lazar C.S."/>
            <person name="Teske A.P."/>
            <person name="Dick G.J."/>
        </authorList>
    </citation>
    <scope>NUCLEOTIDE SEQUENCE [LARGE SCALE GENOMIC DNA]</scope>
    <source>
        <strain evidence="1">DG_54_3</strain>
    </source>
</reference>
<protein>
    <recommendedName>
        <fullName evidence="3">Cytochrome D ubiquinol oxidase subunit II</fullName>
    </recommendedName>
</protein>
<proteinExistence type="predicted"/>
<accession>A0A0S7Y3F7</accession>
<sequence length="342" mass="39491">MNEKGYKIGKSAIDREIEELARKYSLPQNREYFRQLFTTVVKLHLDKADERDLYLANVSLKELRHIFRTFKTYRNVRKVAIFGSHRSSPKSKEYKMTVEFAREIVKKGFMVITGGGGGVMEAGNRGAGKKGFAVKIKLPQELEPNPYVTRGEKLIMVRYFFTRKLAFIKESDATVLFPGGFGTHDEAFEVLTLLETGKCSPRPLIFVEAPGKKYWGTWLRFLKNELLKGRFLTEEEFKLFRVVGSAKKAVEEIVSFYRNYHSIRYGKETTIIRMNRRIPVNELKKLSKKYKAIISGEILPSGPLPAEVRNKEYLELPRICMCFDRKSYGGLMDLIRDLNKIG</sequence>
<organism evidence="1 2">
    <name type="scientific">candidate division WOR-1 bacterium DG_54_3</name>
    <dbReference type="NCBI Taxonomy" id="1703775"/>
    <lineage>
        <taxon>Bacteria</taxon>
        <taxon>Bacillati</taxon>
        <taxon>Saganbacteria</taxon>
    </lineage>
</organism>
<evidence type="ECO:0008006" key="3">
    <source>
        <dbReference type="Google" id="ProtNLM"/>
    </source>
</evidence>
<comment type="caution">
    <text evidence="1">The sequence shown here is derived from an EMBL/GenBank/DDBJ whole genome shotgun (WGS) entry which is preliminary data.</text>
</comment>
<dbReference type="Proteomes" id="UP000051861">
    <property type="component" value="Unassembled WGS sequence"/>
</dbReference>
<dbReference type="Pfam" id="PF03641">
    <property type="entry name" value="Lysine_decarbox"/>
    <property type="match status" value="1"/>
</dbReference>
<dbReference type="InterPro" id="IPR052341">
    <property type="entry name" value="LOG_family_nucleotidases"/>
</dbReference>
<dbReference type="PANTHER" id="PTHR43393">
    <property type="entry name" value="CYTOKININ RIBOSIDE 5'-MONOPHOSPHATE PHOSPHORIBOHYDROLASE"/>
    <property type="match status" value="1"/>
</dbReference>
<name>A0A0S7Y3F7_UNCSA</name>
<dbReference type="GO" id="GO:0005829">
    <property type="term" value="C:cytosol"/>
    <property type="evidence" value="ECO:0007669"/>
    <property type="project" value="TreeGrafter"/>
</dbReference>
<dbReference type="PANTHER" id="PTHR43393:SF2">
    <property type="entry name" value="CYTOKININ RIBOSIDE 5'-MONOPHOSPHATE PHOSPHORIBOHYDROLASE"/>
    <property type="match status" value="1"/>
</dbReference>
<dbReference type="EMBL" id="LIZX01000028">
    <property type="protein sequence ID" value="KPJ69248.1"/>
    <property type="molecule type" value="Genomic_DNA"/>
</dbReference>
<evidence type="ECO:0000313" key="1">
    <source>
        <dbReference type="EMBL" id="KPJ69248.1"/>
    </source>
</evidence>
<dbReference type="AlphaFoldDB" id="A0A0S7Y3F7"/>
<evidence type="ECO:0000313" key="2">
    <source>
        <dbReference type="Proteomes" id="UP000051861"/>
    </source>
</evidence>
<dbReference type="InterPro" id="IPR031100">
    <property type="entry name" value="LOG_fam"/>
</dbReference>
<gene>
    <name evidence="1" type="ORF">AMJ44_04190</name>
</gene>